<name>A0A0B7N9E2_9FUNG</name>
<dbReference type="AlphaFoldDB" id="A0A0B7N9E2"/>
<organism evidence="1 2">
    <name type="scientific">Parasitella parasitica</name>
    <dbReference type="NCBI Taxonomy" id="35722"/>
    <lineage>
        <taxon>Eukaryota</taxon>
        <taxon>Fungi</taxon>
        <taxon>Fungi incertae sedis</taxon>
        <taxon>Mucoromycota</taxon>
        <taxon>Mucoromycotina</taxon>
        <taxon>Mucoromycetes</taxon>
        <taxon>Mucorales</taxon>
        <taxon>Mucorineae</taxon>
        <taxon>Mucoraceae</taxon>
        <taxon>Parasitella</taxon>
    </lineage>
</organism>
<dbReference type="OrthoDB" id="2287425at2759"/>
<evidence type="ECO:0000313" key="1">
    <source>
        <dbReference type="EMBL" id="CEP12005.1"/>
    </source>
</evidence>
<accession>A0A0B7N9E2</accession>
<sequence length="144" mass="17332">MPPLREFLDESRRVLMEACSLEIAHHCHTYNKEPDPLKIKLVARWHNPKDALENNEHINDFFNFTEAEKALRERIIIQFNCQDAREVRDVLNETQEWEKSYGRSKSYDLDWIKHSICTLLREYEDGAFEIGHKEQWYNAHMEIN</sequence>
<protein>
    <submittedName>
        <fullName evidence="1">Uncharacterized protein</fullName>
    </submittedName>
</protein>
<reference evidence="1 2" key="1">
    <citation type="submission" date="2014-09" db="EMBL/GenBank/DDBJ databases">
        <authorList>
            <person name="Ellenberger Sabrina"/>
        </authorList>
    </citation>
    <scope>NUCLEOTIDE SEQUENCE [LARGE SCALE GENOMIC DNA]</scope>
    <source>
        <strain evidence="1 2">CBS 412.66</strain>
    </source>
</reference>
<keyword evidence="2" id="KW-1185">Reference proteome</keyword>
<gene>
    <name evidence="1" type="primary">PARPA_05912.1 scaffold 20157</name>
</gene>
<proteinExistence type="predicted"/>
<evidence type="ECO:0000313" key="2">
    <source>
        <dbReference type="Proteomes" id="UP000054107"/>
    </source>
</evidence>
<dbReference type="Proteomes" id="UP000054107">
    <property type="component" value="Unassembled WGS sequence"/>
</dbReference>
<dbReference type="EMBL" id="LN727219">
    <property type="protein sequence ID" value="CEP12005.1"/>
    <property type="molecule type" value="Genomic_DNA"/>
</dbReference>